<dbReference type="GO" id="GO:0030896">
    <property type="term" value="C:checkpoint clamp complex"/>
    <property type="evidence" value="ECO:0007669"/>
    <property type="project" value="InterPro"/>
</dbReference>
<proteinExistence type="inferred from homology"/>
<keyword evidence="4" id="KW-1185">Reference proteome</keyword>
<dbReference type="PIRSF" id="PIRSF011312">
    <property type="entry name" value="Cell_cycle_HUS1"/>
    <property type="match status" value="1"/>
</dbReference>
<protein>
    <submittedName>
        <fullName evidence="5">Proliferating cell nuclear antigen PCNA N-terminal domain-containing protein</fullName>
    </submittedName>
</protein>
<organism evidence="4 5">
    <name type="scientific">Plectus sambesii</name>
    <dbReference type="NCBI Taxonomy" id="2011161"/>
    <lineage>
        <taxon>Eukaryota</taxon>
        <taxon>Metazoa</taxon>
        <taxon>Ecdysozoa</taxon>
        <taxon>Nematoda</taxon>
        <taxon>Chromadorea</taxon>
        <taxon>Plectida</taxon>
        <taxon>Plectina</taxon>
        <taxon>Plectoidea</taxon>
        <taxon>Plectidae</taxon>
        <taxon>Plectus</taxon>
    </lineage>
</organism>
<evidence type="ECO:0000313" key="4">
    <source>
        <dbReference type="Proteomes" id="UP000887566"/>
    </source>
</evidence>
<comment type="similarity">
    <text evidence="2">Belongs to the HUS1 family.</text>
</comment>
<dbReference type="GO" id="GO:0005730">
    <property type="term" value="C:nucleolus"/>
    <property type="evidence" value="ECO:0007669"/>
    <property type="project" value="InterPro"/>
</dbReference>
<comment type="subcellular location">
    <subcellularLocation>
        <location evidence="1">Nucleus</location>
    </subcellularLocation>
</comment>
<evidence type="ECO:0000313" key="5">
    <source>
        <dbReference type="WBParaSite" id="PSAMB.scaffold905size38858.g9587.t1"/>
    </source>
</evidence>
<dbReference type="InterPro" id="IPR016580">
    <property type="entry name" value="HUS1"/>
</dbReference>
<dbReference type="GO" id="GO:0006289">
    <property type="term" value="P:nucleotide-excision repair"/>
    <property type="evidence" value="ECO:0007669"/>
    <property type="project" value="TreeGrafter"/>
</dbReference>
<evidence type="ECO:0000256" key="2">
    <source>
        <dbReference type="ARBA" id="ARBA00005563"/>
    </source>
</evidence>
<name>A0A914XLR1_9BILA</name>
<reference evidence="5" key="1">
    <citation type="submission" date="2022-11" db="UniProtKB">
        <authorList>
            <consortium name="WormBaseParasite"/>
        </authorList>
    </citation>
    <scope>IDENTIFICATION</scope>
</reference>
<keyword evidence="3" id="KW-0539">Nucleus</keyword>
<dbReference type="GO" id="GO:0044778">
    <property type="term" value="P:meiotic DNA integrity checkpoint signaling"/>
    <property type="evidence" value="ECO:0007669"/>
    <property type="project" value="TreeGrafter"/>
</dbReference>
<sequence length="131" mass="14873">MKFSAKITDQGSAETFSKVVHTAAKLSKKCVLRIGVDKMCFVQNETHKDHAHALWIEIVANHIFQDFRLDGLSPEANEVVLEIAPDEVARVLRPAVLAKQIRIKLTKKDNTPHMTFEIKPQARSFFLFFLA</sequence>
<dbReference type="PANTHER" id="PTHR12900">
    <property type="entry name" value="MITOTIC AND DNA DAMAGE CHECKPOINT PROTEIN HUS1"/>
    <property type="match status" value="1"/>
</dbReference>
<accession>A0A914XLR1</accession>
<dbReference type="Pfam" id="PF04005">
    <property type="entry name" value="Hus1"/>
    <property type="match status" value="1"/>
</dbReference>
<dbReference type="Proteomes" id="UP000887566">
    <property type="component" value="Unplaced"/>
</dbReference>
<dbReference type="AlphaFoldDB" id="A0A914XLR1"/>
<dbReference type="PANTHER" id="PTHR12900:SF0">
    <property type="entry name" value="CHECKPOINT PROTEIN"/>
    <property type="match status" value="1"/>
</dbReference>
<dbReference type="WBParaSite" id="PSAMB.scaffold905size38858.g9587.t1">
    <property type="protein sequence ID" value="PSAMB.scaffold905size38858.g9587.t1"/>
    <property type="gene ID" value="PSAMB.scaffold905size38858.g9587"/>
</dbReference>
<dbReference type="Gene3D" id="3.70.10.10">
    <property type="match status" value="1"/>
</dbReference>
<evidence type="ECO:0000256" key="1">
    <source>
        <dbReference type="ARBA" id="ARBA00004123"/>
    </source>
</evidence>
<dbReference type="GO" id="GO:0033314">
    <property type="term" value="P:mitotic DNA replication checkpoint signaling"/>
    <property type="evidence" value="ECO:0007669"/>
    <property type="project" value="TreeGrafter"/>
</dbReference>
<evidence type="ECO:0000256" key="3">
    <source>
        <dbReference type="ARBA" id="ARBA00023242"/>
    </source>
</evidence>
<dbReference type="GO" id="GO:0031573">
    <property type="term" value="P:mitotic intra-S DNA damage checkpoint signaling"/>
    <property type="evidence" value="ECO:0007669"/>
    <property type="project" value="TreeGrafter"/>
</dbReference>
<dbReference type="GO" id="GO:0035861">
    <property type="term" value="C:site of double-strand break"/>
    <property type="evidence" value="ECO:0007669"/>
    <property type="project" value="TreeGrafter"/>
</dbReference>
<dbReference type="GO" id="GO:0000723">
    <property type="term" value="P:telomere maintenance"/>
    <property type="evidence" value="ECO:0007669"/>
    <property type="project" value="TreeGrafter"/>
</dbReference>
<dbReference type="GO" id="GO:0000724">
    <property type="term" value="P:double-strand break repair via homologous recombination"/>
    <property type="evidence" value="ECO:0007669"/>
    <property type="project" value="TreeGrafter"/>
</dbReference>
<dbReference type="InterPro" id="IPR007150">
    <property type="entry name" value="HUS1/Mec3"/>
</dbReference>